<comment type="caution">
    <text evidence="2">The sequence shown here is derived from an EMBL/GenBank/DDBJ whole genome shotgun (WGS) entry which is preliminary data.</text>
</comment>
<reference evidence="2 3" key="1">
    <citation type="submission" date="2020-09" db="EMBL/GenBank/DDBJ databases">
        <title>De no assembly of potato wild relative species, Solanum commersonii.</title>
        <authorList>
            <person name="Cho K."/>
        </authorList>
    </citation>
    <scope>NUCLEOTIDE SEQUENCE [LARGE SCALE GENOMIC DNA]</scope>
    <source>
        <strain evidence="2">LZ3.2</strain>
        <tissue evidence="2">Leaf</tissue>
    </source>
</reference>
<dbReference type="AlphaFoldDB" id="A0A9J6B199"/>
<protein>
    <submittedName>
        <fullName evidence="2">Uncharacterized protein</fullName>
    </submittedName>
</protein>
<evidence type="ECO:0000313" key="2">
    <source>
        <dbReference type="EMBL" id="KAG5630473.1"/>
    </source>
</evidence>
<dbReference type="Proteomes" id="UP000824120">
    <property type="component" value="Chromosome 1"/>
</dbReference>
<evidence type="ECO:0000313" key="3">
    <source>
        <dbReference type="Proteomes" id="UP000824120"/>
    </source>
</evidence>
<proteinExistence type="predicted"/>
<sequence>MQSSTQYSVNGPQGLVNCSNWWKWRVSLISEYLPSRPSVDNNFFSRIVRNLSPFNLLRSLGGGMIGGTGGTGAIGGAGAGTESGVGTGGTLAESR</sequence>
<gene>
    <name evidence="2" type="ORF">H5410_002190</name>
</gene>
<feature type="compositionally biased region" description="Gly residues" evidence="1">
    <location>
        <begin position="76"/>
        <end position="89"/>
    </location>
</feature>
<dbReference type="EMBL" id="JACXVP010000001">
    <property type="protein sequence ID" value="KAG5630473.1"/>
    <property type="molecule type" value="Genomic_DNA"/>
</dbReference>
<feature type="region of interest" description="Disordered" evidence="1">
    <location>
        <begin position="76"/>
        <end position="95"/>
    </location>
</feature>
<accession>A0A9J6B199</accession>
<keyword evidence="3" id="KW-1185">Reference proteome</keyword>
<evidence type="ECO:0000256" key="1">
    <source>
        <dbReference type="SAM" id="MobiDB-lite"/>
    </source>
</evidence>
<organism evidence="2 3">
    <name type="scientific">Solanum commersonii</name>
    <name type="common">Commerson's wild potato</name>
    <name type="synonym">Commerson's nightshade</name>
    <dbReference type="NCBI Taxonomy" id="4109"/>
    <lineage>
        <taxon>Eukaryota</taxon>
        <taxon>Viridiplantae</taxon>
        <taxon>Streptophyta</taxon>
        <taxon>Embryophyta</taxon>
        <taxon>Tracheophyta</taxon>
        <taxon>Spermatophyta</taxon>
        <taxon>Magnoliopsida</taxon>
        <taxon>eudicotyledons</taxon>
        <taxon>Gunneridae</taxon>
        <taxon>Pentapetalae</taxon>
        <taxon>asterids</taxon>
        <taxon>lamiids</taxon>
        <taxon>Solanales</taxon>
        <taxon>Solanaceae</taxon>
        <taxon>Solanoideae</taxon>
        <taxon>Solaneae</taxon>
        <taxon>Solanum</taxon>
    </lineage>
</organism>
<name>A0A9J6B199_SOLCO</name>